<evidence type="ECO:0000256" key="1">
    <source>
        <dbReference type="ARBA" id="ARBA00009437"/>
    </source>
</evidence>
<dbReference type="PANTHER" id="PTHR30126:SF64">
    <property type="entry name" value="HTH-TYPE TRANSCRIPTIONAL REGULATOR CITR"/>
    <property type="match status" value="1"/>
</dbReference>
<dbReference type="SUPFAM" id="SSF53850">
    <property type="entry name" value="Periplasmic binding protein-like II"/>
    <property type="match status" value="1"/>
</dbReference>
<dbReference type="Proteomes" id="UP000595897">
    <property type="component" value="Chromosome"/>
</dbReference>
<dbReference type="InterPro" id="IPR036388">
    <property type="entry name" value="WH-like_DNA-bd_sf"/>
</dbReference>
<dbReference type="Pfam" id="PF03466">
    <property type="entry name" value="LysR_substrate"/>
    <property type="match status" value="1"/>
</dbReference>
<feature type="domain" description="HTH lysR-type" evidence="5">
    <location>
        <begin position="1"/>
        <end position="60"/>
    </location>
</feature>
<dbReference type="KEGG" id="ahb:bsdtb5_33300"/>
<proteinExistence type="inferred from homology"/>
<accession>A0A7R7EN64</accession>
<evidence type="ECO:0000259" key="5">
    <source>
        <dbReference type="PROSITE" id="PS50931"/>
    </source>
</evidence>
<reference evidence="6 7" key="1">
    <citation type="submission" date="2020-11" db="EMBL/GenBank/DDBJ databases">
        <title>Draft genome sequencing of a Lachnospiraceae strain isolated from anoxic soil subjected to BSD treatment.</title>
        <authorList>
            <person name="Uek A."/>
            <person name="Tonouchi A."/>
        </authorList>
    </citation>
    <scope>NUCLEOTIDE SEQUENCE [LARGE SCALE GENOMIC DNA]</scope>
    <source>
        <strain evidence="6 7">TB5</strain>
    </source>
</reference>
<evidence type="ECO:0000256" key="3">
    <source>
        <dbReference type="ARBA" id="ARBA00023125"/>
    </source>
</evidence>
<keyword evidence="4" id="KW-0804">Transcription</keyword>
<organism evidence="6 7">
    <name type="scientific">Anaeromicropila herbilytica</name>
    <dbReference type="NCBI Taxonomy" id="2785025"/>
    <lineage>
        <taxon>Bacteria</taxon>
        <taxon>Bacillati</taxon>
        <taxon>Bacillota</taxon>
        <taxon>Clostridia</taxon>
        <taxon>Lachnospirales</taxon>
        <taxon>Lachnospiraceae</taxon>
        <taxon>Anaeromicropila</taxon>
    </lineage>
</organism>
<evidence type="ECO:0000256" key="2">
    <source>
        <dbReference type="ARBA" id="ARBA00023015"/>
    </source>
</evidence>
<name>A0A7R7EN64_9FIRM</name>
<dbReference type="InterPro" id="IPR000847">
    <property type="entry name" value="LysR_HTH_N"/>
</dbReference>
<dbReference type="FunFam" id="1.10.10.10:FF:000001">
    <property type="entry name" value="LysR family transcriptional regulator"/>
    <property type="match status" value="1"/>
</dbReference>
<dbReference type="InterPro" id="IPR036390">
    <property type="entry name" value="WH_DNA-bd_sf"/>
</dbReference>
<dbReference type="GO" id="GO:0000976">
    <property type="term" value="F:transcription cis-regulatory region binding"/>
    <property type="evidence" value="ECO:0007669"/>
    <property type="project" value="TreeGrafter"/>
</dbReference>
<dbReference type="PROSITE" id="PS50931">
    <property type="entry name" value="HTH_LYSR"/>
    <property type="match status" value="1"/>
</dbReference>
<dbReference type="AlphaFoldDB" id="A0A7R7EN64"/>
<dbReference type="Gene3D" id="3.40.190.290">
    <property type="match status" value="1"/>
</dbReference>
<evidence type="ECO:0000313" key="7">
    <source>
        <dbReference type="Proteomes" id="UP000595897"/>
    </source>
</evidence>
<dbReference type="PANTHER" id="PTHR30126">
    <property type="entry name" value="HTH-TYPE TRANSCRIPTIONAL REGULATOR"/>
    <property type="match status" value="1"/>
</dbReference>
<dbReference type="Gene3D" id="1.10.10.10">
    <property type="entry name" value="Winged helix-like DNA-binding domain superfamily/Winged helix DNA-binding domain"/>
    <property type="match status" value="1"/>
</dbReference>
<dbReference type="SUPFAM" id="SSF46785">
    <property type="entry name" value="Winged helix' DNA-binding domain"/>
    <property type="match status" value="1"/>
</dbReference>
<keyword evidence="2" id="KW-0805">Transcription regulation</keyword>
<keyword evidence="3" id="KW-0238">DNA-binding</keyword>
<sequence length="321" mass="36703">MEQNLSLYKIFYTVAKTGNISHAAKELYISQPAISKSISKLEDNLKVTLFIRNSRGVHLTEEGQLLYEHVKQAFDSITIGEESIKKITSLGIGQIRIGVSTTLCKYILLPYLKEFVEAYPHIKITIHCQSTFHTIKMLENNQIDIGLIGKPSNEKNITFHPVMEIEDIFVATKQYLKNLELREEHSSESIDDLVQVKGEPYPLKEAEIFKKANLMLLDEENITRVYINEYFNTHQIETNQILEINTMELLIEFAKIGLGVACVIKEFVLEDLISDRITEIPLSTPIGKRAVGFAYSRSTYLSPSMRSFIDYFKINQIASEE</sequence>
<evidence type="ECO:0000313" key="6">
    <source>
        <dbReference type="EMBL" id="BCN32035.1"/>
    </source>
</evidence>
<dbReference type="EMBL" id="AP024169">
    <property type="protein sequence ID" value="BCN32035.1"/>
    <property type="molecule type" value="Genomic_DNA"/>
</dbReference>
<dbReference type="PRINTS" id="PR00039">
    <property type="entry name" value="HTHLYSR"/>
</dbReference>
<comment type="similarity">
    <text evidence="1">Belongs to the LysR transcriptional regulatory family.</text>
</comment>
<dbReference type="GO" id="GO:0003700">
    <property type="term" value="F:DNA-binding transcription factor activity"/>
    <property type="evidence" value="ECO:0007669"/>
    <property type="project" value="InterPro"/>
</dbReference>
<protein>
    <submittedName>
        <fullName evidence="6">LysR family transcriptional regulator</fullName>
    </submittedName>
</protein>
<keyword evidence="7" id="KW-1185">Reference proteome</keyword>
<dbReference type="Pfam" id="PF00126">
    <property type="entry name" value="HTH_1"/>
    <property type="match status" value="1"/>
</dbReference>
<evidence type="ECO:0000256" key="4">
    <source>
        <dbReference type="ARBA" id="ARBA00023163"/>
    </source>
</evidence>
<gene>
    <name evidence="6" type="ORF">bsdtb5_33300</name>
</gene>
<dbReference type="RefSeq" id="WP_271713118.1">
    <property type="nucleotide sequence ID" value="NZ_AP024169.1"/>
</dbReference>
<dbReference type="InterPro" id="IPR005119">
    <property type="entry name" value="LysR_subst-bd"/>
</dbReference>
<dbReference type="CDD" id="cd05466">
    <property type="entry name" value="PBP2_LTTR_substrate"/>
    <property type="match status" value="1"/>
</dbReference>